<keyword evidence="1" id="KW-0812">Transmembrane</keyword>
<reference evidence="2" key="1">
    <citation type="journal article" date="2012" name="Science">
        <title>Fermentation, hydrogen, and sulfur metabolism in multiple uncultivated bacterial phyla.</title>
        <authorList>
            <person name="Wrighton K.C."/>
            <person name="Thomas B.C."/>
            <person name="Sharon I."/>
            <person name="Miller C.S."/>
            <person name="Castelle C.J."/>
            <person name="VerBerkmoes N.C."/>
            <person name="Wilkins M.J."/>
            <person name="Hettich R.L."/>
            <person name="Lipton M.S."/>
            <person name="Williams K.H."/>
            <person name="Long P.E."/>
            <person name="Banfield J.F."/>
        </authorList>
    </citation>
    <scope>NUCLEOTIDE SEQUENCE [LARGE SCALE GENOMIC DNA]</scope>
</reference>
<evidence type="ECO:0000313" key="2">
    <source>
        <dbReference type="EMBL" id="EKD66240.1"/>
    </source>
</evidence>
<gene>
    <name evidence="2" type="ORF">ACD_49C00058G0001</name>
</gene>
<keyword evidence="1" id="KW-1133">Transmembrane helix</keyword>
<feature type="transmembrane region" description="Helical" evidence="1">
    <location>
        <begin position="47"/>
        <end position="72"/>
    </location>
</feature>
<feature type="transmembrane region" description="Helical" evidence="1">
    <location>
        <begin position="84"/>
        <end position="104"/>
    </location>
</feature>
<protein>
    <submittedName>
        <fullName evidence="2">Uncharacterized protein</fullName>
    </submittedName>
</protein>
<accession>K2ADW8</accession>
<proteinExistence type="predicted"/>
<comment type="caution">
    <text evidence="2">The sequence shown here is derived from an EMBL/GenBank/DDBJ whole genome shotgun (WGS) entry which is preliminary data.</text>
</comment>
<feature type="transmembrane region" description="Helical" evidence="1">
    <location>
        <begin position="12"/>
        <end position="35"/>
    </location>
</feature>
<dbReference type="AlphaFoldDB" id="K2ADW8"/>
<sequence length="262" mass="30143">MEWGQMAWYAGAMAWMVVIILVSVVLWLFFSWFVARKINTLVNRRENPFFGAIIFPTTLLILGLTIILWFRIFDGLSMERTLEYTKGVFFPSALIFLVNSLLYFLKTIRNSKGGLIILSTFLIVIIAMIASWYSYYFAYIRKTPGTGGYAIERLEQIRNEEIFGSEPFSCDNMNYLTEWCKRLQIVQEAIKNNNPNICYKTDTLNSGLSGTYSEFALCIWQFPESAVAKSGCKKLKKAVNNFHRLHRNSSAVDDYLVIGKCL</sequence>
<dbReference type="EMBL" id="AMFJ01021644">
    <property type="protein sequence ID" value="EKD66240.1"/>
    <property type="molecule type" value="Genomic_DNA"/>
</dbReference>
<keyword evidence="1" id="KW-0472">Membrane</keyword>
<name>K2ADW8_9BACT</name>
<feature type="transmembrane region" description="Helical" evidence="1">
    <location>
        <begin position="116"/>
        <end position="135"/>
    </location>
</feature>
<evidence type="ECO:0000256" key="1">
    <source>
        <dbReference type="SAM" id="Phobius"/>
    </source>
</evidence>
<organism evidence="2">
    <name type="scientific">uncultured bacterium</name>
    <name type="common">gcode 4</name>
    <dbReference type="NCBI Taxonomy" id="1234023"/>
    <lineage>
        <taxon>Bacteria</taxon>
        <taxon>environmental samples</taxon>
    </lineage>
</organism>